<evidence type="ECO:0000256" key="4">
    <source>
        <dbReference type="ARBA" id="ARBA00022683"/>
    </source>
</evidence>
<dbReference type="SUPFAM" id="SSF46973">
    <property type="entry name" value="Enzyme IIa from lactose specific PTS, IIa-lac"/>
    <property type="match status" value="1"/>
</dbReference>
<dbReference type="PANTHER" id="PTHR34382:SF7">
    <property type="entry name" value="PTS SYSTEM N,N'-DIACETYLCHITOBIOSE-SPECIFIC EIIA COMPONENT"/>
    <property type="match status" value="1"/>
</dbReference>
<keyword evidence="1" id="KW-0813">Transport</keyword>
<dbReference type="Gene3D" id="1.20.58.80">
    <property type="entry name" value="Phosphotransferase system, lactose/cellobiose-type IIA subunit"/>
    <property type="match status" value="1"/>
</dbReference>
<comment type="caution">
    <text evidence="9">The sequence shown here is derived from an EMBL/GenBank/DDBJ whole genome shotgun (WGS) entry which is preliminary data.</text>
</comment>
<protein>
    <submittedName>
        <fullName evidence="9">PTS lactose/cellobiose transporter subunit IIA</fullName>
    </submittedName>
</protein>
<dbReference type="RefSeq" id="WP_006783849.1">
    <property type="nucleotide sequence ID" value="NZ_CP053187.1"/>
</dbReference>
<dbReference type="InterPro" id="IPR003188">
    <property type="entry name" value="PTS_IIA_lac/cel"/>
</dbReference>
<evidence type="ECO:0000256" key="7">
    <source>
        <dbReference type="PROSITE-ProRule" id="PRU00418"/>
    </source>
</evidence>
<dbReference type="PANTHER" id="PTHR34382">
    <property type="entry name" value="PTS SYSTEM N,N'-DIACETYLCHITOBIOSE-SPECIFIC EIIA COMPONENT"/>
    <property type="match status" value="1"/>
</dbReference>
<feature type="active site" description="Tele-phosphohistidine intermediate" evidence="5">
    <location>
        <position position="78"/>
    </location>
</feature>
<dbReference type="Pfam" id="PF02255">
    <property type="entry name" value="PTS_IIA"/>
    <property type="match status" value="1"/>
</dbReference>
<evidence type="ECO:0000256" key="6">
    <source>
        <dbReference type="PIRSR" id="PIRSR000699-2"/>
    </source>
</evidence>
<dbReference type="GO" id="GO:0009401">
    <property type="term" value="P:phosphoenolpyruvate-dependent sugar phosphotransferase system"/>
    <property type="evidence" value="ECO:0007669"/>
    <property type="project" value="UniProtKB-KW"/>
</dbReference>
<accession>A0A6G2CLE6</accession>
<evidence type="ECO:0000313" key="10">
    <source>
        <dbReference type="Proteomes" id="UP000487649"/>
    </source>
</evidence>
<dbReference type="AlphaFoldDB" id="A0A6G2CLE6"/>
<reference evidence="9 10" key="1">
    <citation type="journal article" date="2019" name="Nat. Med.">
        <title>A library of human gut bacterial isolates paired with longitudinal multiomics data enables mechanistic microbiome research.</title>
        <authorList>
            <person name="Poyet M."/>
            <person name="Groussin M."/>
            <person name="Gibbons S.M."/>
            <person name="Avila-Pacheco J."/>
            <person name="Jiang X."/>
            <person name="Kearney S.M."/>
            <person name="Perrotta A.R."/>
            <person name="Berdy B."/>
            <person name="Zhao S."/>
            <person name="Lieberman T.D."/>
            <person name="Swanson P.K."/>
            <person name="Smith M."/>
            <person name="Roesemann S."/>
            <person name="Alexander J.E."/>
            <person name="Rich S.A."/>
            <person name="Livny J."/>
            <person name="Vlamakis H."/>
            <person name="Clish C."/>
            <person name="Bullock K."/>
            <person name="Deik A."/>
            <person name="Scott J."/>
            <person name="Pierce K.A."/>
            <person name="Xavier R.J."/>
            <person name="Alm E.J."/>
        </authorList>
    </citation>
    <scope>NUCLEOTIDE SEQUENCE</scope>
    <source>
        <strain evidence="9">BIOML-A179</strain>
        <strain evidence="8 10">BIOML-A198</strain>
    </source>
</reference>
<dbReference type="EMBL" id="WMQE01000005">
    <property type="protein sequence ID" value="MTK20424.1"/>
    <property type="molecule type" value="Genomic_DNA"/>
</dbReference>
<feature type="binding site" evidence="6">
    <location>
        <position position="81"/>
    </location>
    <ligand>
        <name>Mg(2+)</name>
        <dbReference type="ChEBI" id="CHEBI:18420"/>
        <note>ligand shared between all trimeric partners</note>
    </ligand>
</feature>
<dbReference type="GO" id="GO:0016740">
    <property type="term" value="F:transferase activity"/>
    <property type="evidence" value="ECO:0007669"/>
    <property type="project" value="UniProtKB-KW"/>
</dbReference>
<name>A0A6G2CLE6_9FIRM</name>
<keyword evidence="6" id="KW-0479">Metal-binding</keyword>
<evidence type="ECO:0000256" key="3">
    <source>
        <dbReference type="ARBA" id="ARBA00022679"/>
    </source>
</evidence>
<evidence type="ECO:0000256" key="2">
    <source>
        <dbReference type="ARBA" id="ARBA00022597"/>
    </source>
</evidence>
<evidence type="ECO:0000313" key="8">
    <source>
        <dbReference type="EMBL" id="MTK20424.1"/>
    </source>
</evidence>
<organism evidence="9">
    <name type="scientific">Turicibacter sanguinis</name>
    <dbReference type="NCBI Taxonomy" id="154288"/>
    <lineage>
        <taxon>Bacteria</taxon>
        <taxon>Bacillati</taxon>
        <taxon>Bacillota</taxon>
        <taxon>Erysipelotrichia</taxon>
        <taxon>Erysipelotrichales</taxon>
        <taxon>Turicibacteraceae</taxon>
        <taxon>Turicibacter</taxon>
    </lineage>
</organism>
<dbReference type="PIRSF" id="PIRSF000699">
    <property type="entry name" value="PTS_IILac_III"/>
    <property type="match status" value="1"/>
</dbReference>
<comment type="cofactor">
    <cofactor evidence="6">
        <name>Mg(2+)</name>
        <dbReference type="ChEBI" id="CHEBI:18420"/>
    </cofactor>
    <text evidence="6">Binds 1 Mg(2+) ion per trimer.</text>
</comment>
<feature type="modified residue" description="Phosphohistidine; by HPr" evidence="7">
    <location>
        <position position="78"/>
    </location>
</feature>
<dbReference type="PROSITE" id="PS51095">
    <property type="entry name" value="PTS_EIIA_TYPE_3"/>
    <property type="match status" value="1"/>
</dbReference>
<dbReference type="EMBL" id="WMQV01000006">
    <property type="protein sequence ID" value="MTL93747.1"/>
    <property type="molecule type" value="Genomic_DNA"/>
</dbReference>
<keyword evidence="3" id="KW-0808">Transferase</keyword>
<keyword evidence="4" id="KW-0598">Phosphotransferase system</keyword>
<evidence type="ECO:0000256" key="5">
    <source>
        <dbReference type="PIRSR" id="PIRSR000699-1"/>
    </source>
</evidence>
<proteinExistence type="predicted"/>
<keyword evidence="6" id="KW-0460">Magnesium</keyword>
<dbReference type="Proteomes" id="UP000487649">
    <property type="component" value="Unassembled WGS sequence"/>
</dbReference>
<gene>
    <name evidence="9" type="ORF">GMA64_04340</name>
    <name evidence="8" type="ORF">GMA92_03085</name>
</gene>
<keyword evidence="2" id="KW-0762">Sugar transport</keyword>
<dbReference type="GO" id="GO:0046872">
    <property type="term" value="F:metal ion binding"/>
    <property type="evidence" value="ECO:0007669"/>
    <property type="project" value="UniProtKB-KW"/>
</dbReference>
<dbReference type="InterPro" id="IPR036542">
    <property type="entry name" value="PTS_IIA_lac/cel_sf"/>
</dbReference>
<sequence length="105" mass="11861">MNAEEILEVCFQIIMYAGNARSMAMESISLAKEAKFEEAKELLAEARAEVNKAHRFQTNLIQAEANGSKNEISVLLIHSQDHLMNGMTVLDMAEEFINLYELVKK</sequence>
<dbReference type="GeneID" id="60058165"/>
<dbReference type="CDD" id="cd00215">
    <property type="entry name" value="PTS_IIA_lac"/>
    <property type="match status" value="1"/>
</dbReference>
<evidence type="ECO:0000256" key="1">
    <source>
        <dbReference type="ARBA" id="ARBA00022448"/>
    </source>
</evidence>
<evidence type="ECO:0000313" key="9">
    <source>
        <dbReference type="EMBL" id="MTL93747.1"/>
    </source>
</evidence>